<gene>
    <name evidence="4" type="ORF">PLEOSDRAFT_154830</name>
</gene>
<evidence type="ECO:0000256" key="1">
    <source>
        <dbReference type="SAM" id="Coils"/>
    </source>
</evidence>
<evidence type="ECO:0000313" key="4">
    <source>
        <dbReference type="EMBL" id="KDQ30130.1"/>
    </source>
</evidence>
<dbReference type="Proteomes" id="UP000027073">
    <property type="component" value="Unassembled WGS sequence"/>
</dbReference>
<evidence type="ECO:0008006" key="6">
    <source>
        <dbReference type="Google" id="ProtNLM"/>
    </source>
</evidence>
<dbReference type="InParanoid" id="A0A067NSZ6"/>
<reference evidence="5" key="1">
    <citation type="journal article" date="2014" name="Proc. Natl. Acad. Sci. U.S.A.">
        <title>Extensive sampling of basidiomycete genomes demonstrates inadequacy of the white-rot/brown-rot paradigm for wood decay fungi.</title>
        <authorList>
            <person name="Riley R."/>
            <person name="Salamov A.A."/>
            <person name="Brown D.W."/>
            <person name="Nagy L.G."/>
            <person name="Floudas D."/>
            <person name="Held B.W."/>
            <person name="Levasseur A."/>
            <person name="Lombard V."/>
            <person name="Morin E."/>
            <person name="Otillar R."/>
            <person name="Lindquist E.A."/>
            <person name="Sun H."/>
            <person name="LaButti K.M."/>
            <person name="Schmutz J."/>
            <person name="Jabbour D."/>
            <person name="Luo H."/>
            <person name="Baker S.E."/>
            <person name="Pisabarro A.G."/>
            <person name="Walton J.D."/>
            <person name="Blanchette R.A."/>
            <person name="Henrissat B."/>
            <person name="Martin F."/>
            <person name="Cullen D."/>
            <person name="Hibbett D.S."/>
            <person name="Grigoriev I.V."/>
        </authorList>
    </citation>
    <scope>NUCLEOTIDE SEQUENCE [LARGE SCALE GENOMIC DNA]</scope>
    <source>
        <strain evidence="5">PC15</strain>
    </source>
</reference>
<feature type="region of interest" description="Disordered" evidence="2">
    <location>
        <begin position="252"/>
        <end position="297"/>
    </location>
</feature>
<dbReference type="EMBL" id="KL198006">
    <property type="protein sequence ID" value="KDQ30130.1"/>
    <property type="molecule type" value="Genomic_DNA"/>
</dbReference>
<feature type="chain" id="PRO_5001642573" description="SAP domain-containing protein" evidence="3">
    <location>
        <begin position="20"/>
        <end position="351"/>
    </location>
</feature>
<feature type="signal peptide" evidence="3">
    <location>
        <begin position="1"/>
        <end position="19"/>
    </location>
</feature>
<sequence length="351" mass="38913">MSSIMDLAALLSAVTLVTQLSDKNRIDELEAEIKCKVAELEARTSSLDASEAENNYLRAGGATKATKEESTSTQLAEAEISQASAEESMKQSVEIKYLKGKNNELVKQLKSMQQIRDDLETHCKELTTAVDSHAKELLEYDQKIEDVRKARDEAKMEITRLKKKLEKAETEVETQITQVRFFQACLNDRQSTITDYKSRLHTKVKEAESLAEDKALLTDQLQPVSHSSQCIDLDVGEVHDPGNSYVKVEADVIEADPSDDGRVSDTKLKRPARPRMSRPTAPLPKSSAPPPPDNDINLMTIPQLKQLLESMGAVPAKGNKPVLQAQALALAREERERLHSPSLNDGHQSSD</sequence>
<evidence type="ECO:0000256" key="2">
    <source>
        <dbReference type="SAM" id="MobiDB-lite"/>
    </source>
</evidence>
<organism evidence="4 5">
    <name type="scientific">Pleurotus ostreatus (strain PC15)</name>
    <name type="common">Oyster mushroom</name>
    <dbReference type="NCBI Taxonomy" id="1137138"/>
    <lineage>
        <taxon>Eukaryota</taxon>
        <taxon>Fungi</taxon>
        <taxon>Dikarya</taxon>
        <taxon>Basidiomycota</taxon>
        <taxon>Agaricomycotina</taxon>
        <taxon>Agaricomycetes</taxon>
        <taxon>Agaricomycetidae</taxon>
        <taxon>Agaricales</taxon>
        <taxon>Pleurotineae</taxon>
        <taxon>Pleurotaceae</taxon>
        <taxon>Pleurotus</taxon>
    </lineage>
</organism>
<keyword evidence="1" id="KW-0175">Coiled coil</keyword>
<dbReference type="VEuPathDB" id="FungiDB:PLEOSDRAFT_154830"/>
<protein>
    <recommendedName>
        <fullName evidence="6">SAP domain-containing protein</fullName>
    </recommendedName>
</protein>
<feature type="compositionally biased region" description="Basic and acidic residues" evidence="2">
    <location>
        <begin position="259"/>
        <end position="268"/>
    </location>
</feature>
<evidence type="ECO:0000256" key="3">
    <source>
        <dbReference type="SAM" id="SignalP"/>
    </source>
</evidence>
<proteinExistence type="predicted"/>
<dbReference type="HOGENOM" id="CLU_790150_0_0_1"/>
<name>A0A067NSZ6_PLEO1</name>
<dbReference type="AlphaFoldDB" id="A0A067NSZ6"/>
<evidence type="ECO:0000313" key="5">
    <source>
        <dbReference type="Proteomes" id="UP000027073"/>
    </source>
</evidence>
<feature type="coiled-coil region" evidence="1">
    <location>
        <begin position="102"/>
        <end position="178"/>
    </location>
</feature>
<keyword evidence="3" id="KW-0732">Signal</keyword>
<accession>A0A067NSZ6</accession>